<feature type="compositionally biased region" description="Polar residues" evidence="2">
    <location>
        <begin position="859"/>
        <end position="901"/>
    </location>
</feature>
<dbReference type="AlphaFoldDB" id="A0AAD3TZA5"/>
<keyword evidence="5" id="KW-1185">Reference proteome</keyword>
<accession>A0AAD3TZA5</accession>
<dbReference type="PANTHER" id="PTHR12673">
    <property type="entry name" value="FACIOGENITAL DYSPLASIA PROTEIN"/>
    <property type="match status" value="1"/>
</dbReference>
<evidence type="ECO:0000313" key="5">
    <source>
        <dbReference type="Proteomes" id="UP001222932"/>
    </source>
</evidence>
<feature type="domain" description="DH" evidence="3">
    <location>
        <begin position="125"/>
        <end position="313"/>
    </location>
</feature>
<feature type="region of interest" description="Disordered" evidence="2">
    <location>
        <begin position="680"/>
        <end position="774"/>
    </location>
</feature>
<reference evidence="4" key="2">
    <citation type="submission" date="2023-06" db="EMBL/GenBank/DDBJ databases">
        <authorList>
            <person name="Kobayashi Y."/>
            <person name="Kayamori A."/>
            <person name="Aoki K."/>
            <person name="Shiwa Y."/>
            <person name="Fujita N."/>
            <person name="Sugita T."/>
            <person name="Iwasaki W."/>
            <person name="Tanaka N."/>
            <person name="Takashima M."/>
        </authorList>
    </citation>
    <scope>NUCLEOTIDE SEQUENCE</scope>
    <source>
        <strain evidence="4">HIS016</strain>
    </source>
</reference>
<proteinExistence type="predicted"/>
<evidence type="ECO:0000313" key="4">
    <source>
        <dbReference type="EMBL" id="GMK59311.1"/>
    </source>
</evidence>
<comment type="caution">
    <text evidence="4">The sequence shown here is derived from an EMBL/GenBank/DDBJ whole genome shotgun (WGS) entry which is preliminary data.</text>
</comment>
<reference evidence="4" key="1">
    <citation type="journal article" date="2023" name="BMC Genomics">
        <title>Chromosome-level genome assemblies of Cutaneotrichosporon spp. (Trichosporonales, Basidiomycota) reveal imbalanced evolution between nucleotide sequences and chromosome synteny.</title>
        <authorList>
            <person name="Kobayashi Y."/>
            <person name="Kayamori A."/>
            <person name="Aoki K."/>
            <person name="Shiwa Y."/>
            <person name="Matsutani M."/>
            <person name="Fujita N."/>
            <person name="Sugita T."/>
            <person name="Iwasaki W."/>
            <person name="Tanaka N."/>
            <person name="Takashima M."/>
        </authorList>
    </citation>
    <scope>NUCLEOTIDE SEQUENCE</scope>
    <source>
        <strain evidence="4">HIS016</strain>
    </source>
</reference>
<feature type="coiled-coil region" evidence="1">
    <location>
        <begin position="1102"/>
        <end position="1129"/>
    </location>
</feature>
<dbReference type="Pfam" id="PF00621">
    <property type="entry name" value="RhoGEF"/>
    <property type="match status" value="1"/>
</dbReference>
<dbReference type="PANTHER" id="PTHR12673:SF270">
    <property type="entry name" value="FYVE-TYPE DOMAIN-CONTAINING PROTEIN"/>
    <property type="match status" value="1"/>
</dbReference>
<feature type="compositionally biased region" description="Basic and acidic residues" evidence="2">
    <location>
        <begin position="105"/>
        <end position="114"/>
    </location>
</feature>
<dbReference type="InterPro" id="IPR035899">
    <property type="entry name" value="DBL_dom_sf"/>
</dbReference>
<sequence>MPPIVSASPFRRPRSRSRGPTARSPSPPPLPPKKSYIDLNSSTRSSIPDPDASAKPIRAFLSDVVVVGPENNETTALLSQLGDIVERPTAIPRPRKQAASTLPQPEREVESSNQEELGKLLRGRIEELVRTERSYVSRIKALKLSYADPLRHFAKSPSTSIIPVYEAKTLFGNIDAVLPAAMTFLADLEKMWDSGQADMVVGDVCLNHLKTLKTLDCYGTYIANQDEAQKTFNEMKRKHSRFVTFIDSTKYQTTGIGNIGLFELLMEPVQRVPRYILLWEEMVKYMSVLSPQRARLVEAKDIASRIARCEPDERTVRATVMYSLERNVDGFPASLFSNNRDYLDSIDAEDMTTDGIIYNPRASRPVSIKSGKSSTVTSLGSMASNNSFASPQKEMATPIPLHCTLVLFDDKLMITKRQVQAISGCRVTGLDDIKGLIKSGGGVAVKEKDGARRAQLKFRGVVDILEVRIADIGHGDFQLFFEQPITDQGDRWNLPLRTFQVCHPPAPVGLDLQAARTDKLRFVHNVWAAQALARSKLLPSQVKPTPYVLVSDETFDMGGTQVKAYWNVWTTVGWSAEQRKAKVLIEVASSDYGDLPLPEPDDSTRLIIRLEPLAGDLCRVSYIPAKGEPVVRELIGSEDVNKTVVERISKAMIYMLPSNNPNPLMQTPTLSKRASRMLFGSNTASSRGGHSSGDGFGSTSTMGTHGSRSITSQSSGMDSGALSGMDTISSAGHSLTQASPTAPRSPMSPCNLPSPPWSPAKSDGGHGLASPYSDDKLASRLDEARNNSRSLAAMASPRLPPPSPSAPSRVMAMREQLEARERQAKAVAEDDDRVKTRPSPLKPGMSPSDVTKRVPVPTLATSTTETLSRDSSLASLPQSPTNIAPLQSHQLGAAGSLSSAPESGAAPVRTTEDAPNGVYQPTIPFSIGDARKQARVVRKNVAALSQQVRESRRDHRFERQASLARSPHHRNIHLAELMSSTDDVAGFSATIPLTKGASEEHLKALVSGTQAIEDQLAQALADTERVRMLARNANAQADLIVQLEAQVARAKEREDLLCTQLSAKEIEVDEIYDAFNVELDGMYNDIALGTEDAVQEALRLDLQTAKGKRNELALENQRLRDELAKERLRREQMAGVLRLQGGPALSVAHDKT</sequence>
<dbReference type="Proteomes" id="UP001222932">
    <property type="component" value="Unassembled WGS sequence"/>
</dbReference>
<feature type="compositionally biased region" description="Basic and acidic residues" evidence="2">
    <location>
        <begin position="815"/>
        <end position="835"/>
    </location>
</feature>
<dbReference type="SMART" id="SM00325">
    <property type="entry name" value="RhoGEF"/>
    <property type="match status" value="1"/>
</dbReference>
<feature type="region of interest" description="Disordered" evidence="2">
    <location>
        <begin position="1"/>
        <end position="54"/>
    </location>
</feature>
<feature type="region of interest" description="Disordered" evidence="2">
    <location>
        <begin position="88"/>
        <end position="114"/>
    </location>
</feature>
<dbReference type="InterPro" id="IPR000219">
    <property type="entry name" value="DH_dom"/>
</dbReference>
<dbReference type="InterPro" id="IPR051092">
    <property type="entry name" value="FYVE_RhoGEF_PH"/>
</dbReference>
<protein>
    <recommendedName>
        <fullName evidence="3">DH domain-containing protein</fullName>
    </recommendedName>
</protein>
<dbReference type="GO" id="GO:0005737">
    <property type="term" value="C:cytoplasm"/>
    <property type="evidence" value="ECO:0007669"/>
    <property type="project" value="TreeGrafter"/>
</dbReference>
<keyword evidence="1" id="KW-0175">Coiled coil</keyword>
<evidence type="ECO:0000256" key="1">
    <source>
        <dbReference type="SAM" id="Coils"/>
    </source>
</evidence>
<dbReference type="PROSITE" id="PS50010">
    <property type="entry name" value="DH_2"/>
    <property type="match status" value="1"/>
</dbReference>
<feature type="compositionally biased region" description="Polar residues" evidence="2">
    <location>
        <begin position="680"/>
        <end position="689"/>
    </location>
</feature>
<dbReference type="SUPFAM" id="SSF48065">
    <property type="entry name" value="DBL homology domain (DH-domain)"/>
    <property type="match status" value="1"/>
</dbReference>
<dbReference type="Gene3D" id="1.20.900.10">
    <property type="entry name" value="Dbl homology (DH) domain"/>
    <property type="match status" value="1"/>
</dbReference>
<evidence type="ECO:0000256" key="2">
    <source>
        <dbReference type="SAM" id="MobiDB-lite"/>
    </source>
</evidence>
<dbReference type="GO" id="GO:0005085">
    <property type="term" value="F:guanyl-nucleotide exchange factor activity"/>
    <property type="evidence" value="ECO:0007669"/>
    <property type="project" value="InterPro"/>
</dbReference>
<feature type="compositionally biased region" description="Polar residues" evidence="2">
    <location>
        <begin position="726"/>
        <end position="742"/>
    </location>
</feature>
<feature type="compositionally biased region" description="Low complexity" evidence="2">
    <location>
        <begin position="1"/>
        <end position="10"/>
    </location>
</feature>
<gene>
    <name evidence="4" type="ORF">CspeluHIS016_0703260</name>
</gene>
<dbReference type="EMBL" id="BTCM01000007">
    <property type="protein sequence ID" value="GMK59311.1"/>
    <property type="molecule type" value="Genomic_DNA"/>
</dbReference>
<organism evidence="4 5">
    <name type="scientific">Cutaneotrichosporon spelunceum</name>
    <dbReference type="NCBI Taxonomy" id="1672016"/>
    <lineage>
        <taxon>Eukaryota</taxon>
        <taxon>Fungi</taxon>
        <taxon>Dikarya</taxon>
        <taxon>Basidiomycota</taxon>
        <taxon>Agaricomycotina</taxon>
        <taxon>Tremellomycetes</taxon>
        <taxon>Trichosporonales</taxon>
        <taxon>Trichosporonaceae</taxon>
        <taxon>Cutaneotrichosporon</taxon>
    </lineage>
</organism>
<feature type="region of interest" description="Disordered" evidence="2">
    <location>
        <begin position="790"/>
        <end position="920"/>
    </location>
</feature>
<name>A0AAD3TZA5_9TREE</name>
<evidence type="ECO:0000259" key="3">
    <source>
        <dbReference type="PROSITE" id="PS50010"/>
    </source>
</evidence>
<dbReference type="CDD" id="cd00160">
    <property type="entry name" value="RhoGEF"/>
    <property type="match status" value="1"/>
</dbReference>
<feature type="compositionally biased region" description="Polar residues" evidence="2">
    <location>
        <begin position="697"/>
        <end position="717"/>
    </location>
</feature>